<evidence type="ECO:0000313" key="6">
    <source>
        <dbReference type="Proteomes" id="UP001521116"/>
    </source>
</evidence>
<dbReference type="Pfam" id="PF01822">
    <property type="entry name" value="WSC"/>
    <property type="match status" value="1"/>
</dbReference>
<feature type="compositionally biased region" description="Polar residues" evidence="1">
    <location>
        <begin position="303"/>
        <end position="316"/>
    </location>
</feature>
<evidence type="ECO:0000256" key="3">
    <source>
        <dbReference type="SAM" id="SignalP"/>
    </source>
</evidence>
<dbReference type="InterPro" id="IPR002889">
    <property type="entry name" value="WSC_carb-bd"/>
</dbReference>
<keyword evidence="2" id="KW-0472">Membrane</keyword>
<gene>
    <name evidence="5" type="ORF">SLS56_007233</name>
</gene>
<feature type="transmembrane region" description="Helical" evidence="2">
    <location>
        <begin position="262"/>
        <end position="286"/>
    </location>
</feature>
<dbReference type="SMART" id="SM00321">
    <property type="entry name" value="WSC"/>
    <property type="match status" value="1"/>
</dbReference>
<feature type="compositionally biased region" description="Polar residues" evidence="1">
    <location>
        <begin position="333"/>
        <end position="349"/>
    </location>
</feature>
<keyword evidence="3" id="KW-0732">Signal</keyword>
<evidence type="ECO:0000313" key="5">
    <source>
        <dbReference type="EMBL" id="KAL1625574.1"/>
    </source>
</evidence>
<feature type="compositionally biased region" description="Basic and acidic residues" evidence="1">
    <location>
        <begin position="351"/>
        <end position="360"/>
    </location>
</feature>
<dbReference type="Proteomes" id="UP001521116">
    <property type="component" value="Unassembled WGS sequence"/>
</dbReference>
<feature type="compositionally biased region" description="Low complexity" evidence="1">
    <location>
        <begin position="125"/>
        <end position="152"/>
    </location>
</feature>
<evidence type="ECO:0000256" key="2">
    <source>
        <dbReference type="SAM" id="Phobius"/>
    </source>
</evidence>
<feature type="chain" id="PRO_5045442551" description="WSC domain-containing protein" evidence="3">
    <location>
        <begin position="29"/>
        <end position="410"/>
    </location>
</feature>
<feature type="signal peptide" evidence="3">
    <location>
        <begin position="1"/>
        <end position="28"/>
    </location>
</feature>
<feature type="region of interest" description="Disordered" evidence="1">
    <location>
        <begin position="179"/>
        <end position="227"/>
    </location>
</feature>
<proteinExistence type="predicted"/>
<keyword evidence="2" id="KW-1133">Transmembrane helix</keyword>
<name>A0ABR3SNE9_9PEZI</name>
<keyword evidence="2" id="KW-0812">Transmembrane</keyword>
<feature type="domain" description="WSC" evidence="4">
    <location>
        <begin position="28"/>
        <end position="115"/>
    </location>
</feature>
<dbReference type="PROSITE" id="PS51212">
    <property type="entry name" value="WSC"/>
    <property type="match status" value="1"/>
</dbReference>
<reference evidence="5 6" key="1">
    <citation type="submission" date="2024-02" db="EMBL/GenBank/DDBJ databases">
        <title>De novo assembly and annotation of 12 fungi associated with fruit tree decline syndrome in Ontario, Canada.</title>
        <authorList>
            <person name="Sulman M."/>
            <person name="Ellouze W."/>
            <person name="Ilyukhin E."/>
        </authorList>
    </citation>
    <scope>NUCLEOTIDE SEQUENCE [LARGE SCALE GENOMIC DNA]</scope>
    <source>
        <strain evidence="5 6">M1-105</strain>
    </source>
</reference>
<feature type="region of interest" description="Disordered" evidence="1">
    <location>
        <begin position="295"/>
        <end position="360"/>
    </location>
</feature>
<feature type="region of interest" description="Disordered" evidence="1">
    <location>
        <begin position="125"/>
        <end position="154"/>
    </location>
</feature>
<comment type="caution">
    <text evidence="5">The sequence shown here is derived from an EMBL/GenBank/DDBJ whole genome shotgun (WGS) entry which is preliminary data.</text>
</comment>
<keyword evidence="6" id="KW-1185">Reference proteome</keyword>
<evidence type="ECO:0000256" key="1">
    <source>
        <dbReference type="SAM" id="MobiDB-lite"/>
    </source>
</evidence>
<sequence>MISHPLSRAQHLLLLFTIFAHTATRVNALTQTYCSTQNTGTDNLQDTYTYQSLGHCHDECNSDYAFAIVQGKNCWCSNYMPADTQDVSDCDTTCPGYGYENCGNSDDNLYGYLKLDLAASGTQGASSASSTSTKAQTTTSSAAAPTSAQATTVVPDPETVVQTVTQSASVVVSFVTKSSTSTSATSTTESDSTSSTAAATTSSSSSSSEDSSSSSSSTHVTSPTTQVTVVTVGGSVVTQTVTSMPSADDSGSGSSRASGGQIAGAVIGGLAGLALIAGAVVWALMLMRRKQEQQARDAESANGGVTPQRNVSTLSRTGLLRSGEKDYTATLPPINTTRQSSDPSDTITPISERRNSRPLFHDQRLNPEQFMSLDNGSHASIISIEDNRDYTRTLNVRNPDPPERASRDSW</sequence>
<organism evidence="5 6">
    <name type="scientific">Neofusicoccum ribis</name>
    <dbReference type="NCBI Taxonomy" id="45134"/>
    <lineage>
        <taxon>Eukaryota</taxon>
        <taxon>Fungi</taxon>
        <taxon>Dikarya</taxon>
        <taxon>Ascomycota</taxon>
        <taxon>Pezizomycotina</taxon>
        <taxon>Dothideomycetes</taxon>
        <taxon>Dothideomycetes incertae sedis</taxon>
        <taxon>Botryosphaeriales</taxon>
        <taxon>Botryosphaeriaceae</taxon>
        <taxon>Neofusicoccum</taxon>
    </lineage>
</organism>
<evidence type="ECO:0000259" key="4">
    <source>
        <dbReference type="PROSITE" id="PS51212"/>
    </source>
</evidence>
<dbReference type="EMBL" id="JAJVDC020000092">
    <property type="protein sequence ID" value="KAL1625574.1"/>
    <property type="molecule type" value="Genomic_DNA"/>
</dbReference>
<accession>A0ABR3SNE9</accession>
<protein>
    <recommendedName>
        <fullName evidence="4">WSC domain-containing protein</fullName>
    </recommendedName>
</protein>